<dbReference type="InterPro" id="IPR015421">
    <property type="entry name" value="PyrdxlP-dep_Trfase_major"/>
</dbReference>
<dbReference type="SUPFAM" id="SSF53383">
    <property type="entry name" value="PLP-dependent transferases"/>
    <property type="match status" value="1"/>
</dbReference>
<evidence type="ECO:0000313" key="5">
    <source>
        <dbReference type="EMBL" id="SNQ52271.1"/>
    </source>
</evidence>
<dbReference type="PIRSF" id="PIRSF000390">
    <property type="entry name" value="PLP_StrS"/>
    <property type="match status" value="1"/>
</dbReference>
<dbReference type="Proteomes" id="UP000234331">
    <property type="component" value="Unassembled WGS sequence"/>
</dbReference>
<gene>
    <name evidence="5" type="ORF">FRACA_990011</name>
</gene>
<dbReference type="Gene3D" id="3.40.640.10">
    <property type="entry name" value="Type I PLP-dependent aspartate aminotransferase-like (Major domain)"/>
    <property type="match status" value="1"/>
</dbReference>
<dbReference type="InterPro" id="IPR015424">
    <property type="entry name" value="PyrdxlP-dep_Trfase"/>
</dbReference>
<feature type="modified residue" description="N6-(pyridoxal phosphate)lysine" evidence="3">
    <location>
        <position position="199"/>
    </location>
</feature>
<evidence type="ECO:0000256" key="4">
    <source>
        <dbReference type="RuleBase" id="RU004508"/>
    </source>
</evidence>
<sequence length="390" mass="41221">MPAHADNSEGRGEQVHVPAARIVFSPEDRAEIASATTEILSTGAMTLAAHTKDFEAAFAAAHSAPFAVAVSSGTAALEIILRSLDVQGADVVVPTNTFAATAFAVLRAGATPVFADVNPDTLALSAATVEAALTPRTRAVVLVHIGGLIPPDVGELARLCTDRGLALVEDAAHAHGCRHGGTAAGSFGIAGSFSFYPTKLITSGEGGMIVTADEAIHEAALVYRDQGKAGFLGNTHIRQGYAWRLSEMHAVTGKVHLRHLDEFLARRAAVAARYDDALDALDGVSRLRLPAGDVCNYYKYIVLPRPGIDRARLKKELKERYGVSLSGEVYEAPLHQQPVFSDYAGRSLPVAEDICARHVCLPLHSDMTDAEADHVTTSFAAALASLDLDR</sequence>
<evidence type="ECO:0000256" key="2">
    <source>
        <dbReference type="PIRSR" id="PIRSR000390-1"/>
    </source>
</evidence>
<dbReference type="InterPro" id="IPR000653">
    <property type="entry name" value="DegT/StrS_aminotransferase"/>
</dbReference>
<comment type="similarity">
    <text evidence="4">Belongs to the DegT/DnrJ/EryC1 family.</text>
</comment>
<dbReference type="PANTHER" id="PTHR30244">
    <property type="entry name" value="TRANSAMINASE"/>
    <property type="match status" value="1"/>
</dbReference>
<dbReference type="GO" id="GO:0000271">
    <property type="term" value="P:polysaccharide biosynthetic process"/>
    <property type="evidence" value="ECO:0007669"/>
    <property type="project" value="TreeGrafter"/>
</dbReference>
<protein>
    <submittedName>
        <fullName evidence="5">Putative PLP-dependent enzyme possibly involved in cell wall biogenesis</fullName>
    </submittedName>
</protein>
<dbReference type="CDD" id="cd00616">
    <property type="entry name" value="AHBA_syn"/>
    <property type="match status" value="1"/>
</dbReference>
<name>A0A2I2L2Y7_9ACTN</name>
<dbReference type="AlphaFoldDB" id="A0A2I2L2Y7"/>
<keyword evidence="6" id="KW-1185">Reference proteome</keyword>
<comment type="cofactor">
    <cofactor evidence="1">
        <name>pyridoxal 5'-phosphate</name>
        <dbReference type="ChEBI" id="CHEBI:597326"/>
    </cofactor>
</comment>
<proteinExistence type="inferred from homology"/>
<organism evidence="5 6">
    <name type="scientific">Frankia canadensis</name>
    <dbReference type="NCBI Taxonomy" id="1836972"/>
    <lineage>
        <taxon>Bacteria</taxon>
        <taxon>Bacillati</taxon>
        <taxon>Actinomycetota</taxon>
        <taxon>Actinomycetes</taxon>
        <taxon>Frankiales</taxon>
        <taxon>Frankiaceae</taxon>
        <taxon>Frankia</taxon>
    </lineage>
</organism>
<dbReference type="PANTHER" id="PTHR30244:SF34">
    <property type="entry name" value="DTDP-4-AMINO-4,6-DIDEOXYGALACTOSE TRANSAMINASE"/>
    <property type="match status" value="1"/>
</dbReference>
<dbReference type="Pfam" id="PF01041">
    <property type="entry name" value="DegT_DnrJ_EryC1"/>
    <property type="match status" value="1"/>
</dbReference>
<dbReference type="GO" id="GO:0030170">
    <property type="term" value="F:pyridoxal phosphate binding"/>
    <property type="evidence" value="ECO:0007669"/>
    <property type="project" value="TreeGrafter"/>
</dbReference>
<accession>A0A2I2L2Y7</accession>
<dbReference type="GO" id="GO:0008483">
    <property type="term" value="F:transaminase activity"/>
    <property type="evidence" value="ECO:0007669"/>
    <property type="project" value="TreeGrafter"/>
</dbReference>
<evidence type="ECO:0000256" key="3">
    <source>
        <dbReference type="PIRSR" id="PIRSR000390-2"/>
    </source>
</evidence>
<evidence type="ECO:0000313" key="6">
    <source>
        <dbReference type="Proteomes" id="UP000234331"/>
    </source>
</evidence>
<dbReference type="EMBL" id="FZMO01000568">
    <property type="protein sequence ID" value="SNQ52271.1"/>
    <property type="molecule type" value="Genomic_DNA"/>
</dbReference>
<dbReference type="InterPro" id="IPR015422">
    <property type="entry name" value="PyrdxlP-dep_Trfase_small"/>
</dbReference>
<dbReference type="Gene3D" id="3.90.1150.10">
    <property type="entry name" value="Aspartate Aminotransferase, domain 1"/>
    <property type="match status" value="1"/>
</dbReference>
<keyword evidence="3 4" id="KW-0663">Pyridoxal phosphate</keyword>
<evidence type="ECO:0000256" key="1">
    <source>
        <dbReference type="ARBA" id="ARBA00001933"/>
    </source>
</evidence>
<feature type="active site" description="Proton acceptor" evidence="2">
    <location>
        <position position="199"/>
    </location>
</feature>
<reference evidence="5 6" key="1">
    <citation type="submission" date="2017-06" db="EMBL/GenBank/DDBJ databases">
        <authorList>
            <person name="Kim H.J."/>
            <person name="Triplett B.A."/>
        </authorList>
    </citation>
    <scope>NUCLEOTIDE SEQUENCE [LARGE SCALE GENOMIC DNA]</scope>
    <source>
        <strain evidence="5">FRACA_ARgP5</strain>
    </source>
</reference>